<dbReference type="PANTHER" id="PTHR43581">
    <property type="entry name" value="ATP/GTP PHOSPHATASE"/>
    <property type="match status" value="1"/>
</dbReference>
<dbReference type="SUPFAM" id="SSF52540">
    <property type="entry name" value="P-loop containing nucleoside triphosphate hydrolases"/>
    <property type="match status" value="1"/>
</dbReference>
<feature type="domain" description="ATPase AAA-type core" evidence="1">
    <location>
        <begin position="25"/>
        <end position="332"/>
    </location>
</feature>
<dbReference type="EMBL" id="JACJSG010000011">
    <property type="protein sequence ID" value="MBD2500883.1"/>
    <property type="molecule type" value="Genomic_DNA"/>
</dbReference>
<protein>
    <submittedName>
        <fullName evidence="2">ATP-binding protein</fullName>
    </submittedName>
</protein>
<keyword evidence="2" id="KW-0067">ATP-binding</keyword>
<dbReference type="InterPro" id="IPR027417">
    <property type="entry name" value="P-loop_NTPase"/>
</dbReference>
<dbReference type="Pfam" id="PF13304">
    <property type="entry name" value="AAA_21"/>
    <property type="match status" value="1"/>
</dbReference>
<evidence type="ECO:0000259" key="1">
    <source>
        <dbReference type="Pfam" id="PF13304"/>
    </source>
</evidence>
<dbReference type="Proteomes" id="UP000661112">
    <property type="component" value="Unassembled WGS sequence"/>
</dbReference>
<evidence type="ECO:0000313" key="3">
    <source>
        <dbReference type="Proteomes" id="UP000661112"/>
    </source>
</evidence>
<gene>
    <name evidence="2" type="ORF">H6G83_09700</name>
</gene>
<dbReference type="GO" id="GO:0005524">
    <property type="term" value="F:ATP binding"/>
    <property type="evidence" value="ECO:0007669"/>
    <property type="project" value="UniProtKB-KW"/>
</dbReference>
<evidence type="ECO:0000313" key="2">
    <source>
        <dbReference type="EMBL" id="MBD2500883.1"/>
    </source>
</evidence>
<proteinExistence type="predicted"/>
<sequence>MQINNITYHDHYLEWRYENIYFSNLNLLVGVSGVGKTQILNSIMNLKKIAKGDSLNGLEWDVIFTSDNHLYRWSGEFEKKTDNEFIFETEDSNEIASKRKYKLNREFLYKNNKTIIERHQNRITFKGQELPKLSPFESSIAILGEEDDILPVREGFNKVFYSNKLNQNPSSNDIFEFIVNKDLFVNKCSSLVEIQESSLSIALKLALIYDLNLEIFNEIKNSFMNIFSQVEDIKLEADNDNAHKAKFSGFPIIKIKEKGVSNWITQERISSGMLRTLIHISELYLSAEGTVILIDEFENSLGINCIDILSNLLSEKRQLQFIITSHHPYIINNISMEHWKIVTRKGGVVTARNAQDFNLGQSRHQAFMQLINLDEYREGITA</sequence>
<keyword evidence="3" id="KW-1185">Reference proteome</keyword>
<dbReference type="InterPro" id="IPR003959">
    <property type="entry name" value="ATPase_AAA_core"/>
</dbReference>
<dbReference type="RefSeq" id="WP_190470579.1">
    <property type="nucleotide sequence ID" value="NZ_JACJSG010000011.1"/>
</dbReference>
<dbReference type="Gene3D" id="3.40.50.300">
    <property type="entry name" value="P-loop containing nucleotide triphosphate hydrolases"/>
    <property type="match status" value="1"/>
</dbReference>
<dbReference type="PANTHER" id="PTHR43581:SF4">
    <property type="entry name" value="ATP_GTP PHOSPHATASE"/>
    <property type="match status" value="1"/>
</dbReference>
<keyword evidence="2" id="KW-0547">Nucleotide-binding</keyword>
<dbReference type="InterPro" id="IPR051396">
    <property type="entry name" value="Bact_Antivir_Def_Nuclease"/>
</dbReference>
<comment type="caution">
    <text evidence="2">The sequence shown here is derived from an EMBL/GenBank/DDBJ whole genome shotgun (WGS) entry which is preliminary data.</text>
</comment>
<reference evidence="2 3" key="1">
    <citation type="journal article" date="2020" name="ISME J.">
        <title>Comparative genomics reveals insights into cyanobacterial evolution and habitat adaptation.</title>
        <authorList>
            <person name="Chen M.Y."/>
            <person name="Teng W.K."/>
            <person name="Zhao L."/>
            <person name="Hu C.X."/>
            <person name="Zhou Y.K."/>
            <person name="Han B.P."/>
            <person name="Song L.R."/>
            <person name="Shu W.S."/>
        </authorList>
    </citation>
    <scope>NUCLEOTIDE SEQUENCE [LARGE SCALE GENOMIC DNA]</scope>
    <source>
        <strain evidence="2 3">FACHB-119</strain>
    </source>
</reference>
<name>A0ABR8D160_9NOST</name>
<accession>A0ABR8D160</accession>
<organism evidence="2 3">
    <name type="scientific">Anabaena azotica FACHB-119</name>
    <dbReference type="NCBI Taxonomy" id="947527"/>
    <lineage>
        <taxon>Bacteria</taxon>
        <taxon>Bacillati</taxon>
        <taxon>Cyanobacteriota</taxon>
        <taxon>Cyanophyceae</taxon>
        <taxon>Nostocales</taxon>
        <taxon>Nostocaceae</taxon>
        <taxon>Anabaena</taxon>
        <taxon>Anabaena azotica</taxon>
    </lineage>
</organism>